<proteinExistence type="predicted"/>
<reference evidence="3 4" key="1">
    <citation type="journal article" date="2024" name="Appl. Microbiol. Biotechnol.">
        <title>Biosynthetic gene clusters with biotechnological applications in novel Antarctic isolates from Actinomycetota.</title>
        <authorList>
            <person name="Bruna P."/>
            <person name="Nunez-Montero K."/>
            <person name="Contreras M.J."/>
            <person name="Leal K."/>
            <person name="Garcia M."/>
            <person name="Abanto M."/>
            <person name="Barrientos L."/>
        </authorList>
    </citation>
    <scope>NUCLEOTIDE SEQUENCE [LARGE SCALE GENOMIC DNA]</scope>
    <source>
        <strain evidence="3 4">Se16.17</strain>
    </source>
</reference>
<protein>
    <submittedName>
        <fullName evidence="3">Phosphatase domain-containing protein</fullName>
    </submittedName>
</protein>
<dbReference type="PANTHER" id="PTHR28208">
    <property type="entry name" value="PHOSPHATIDATE PHOSPHATASE APP1"/>
    <property type="match status" value="1"/>
</dbReference>
<dbReference type="RefSeq" id="WP_091553702.1">
    <property type="nucleotide sequence ID" value="NZ_JAVDRC010000003.1"/>
</dbReference>
<keyword evidence="4" id="KW-1185">Reference proteome</keyword>
<evidence type="ECO:0000256" key="1">
    <source>
        <dbReference type="SAM" id="MobiDB-lite"/>
    </source>
</evidence>
<dbReference type="Pfam" id="PF09949">
    <property type="entry name" value="APP1_cat"/>
    <property type="match status" value="1"/>
</dbReference>
<gene>
    <name evidence="3" type="ORF">V3C41_04775</name>
</gene>
<feature type="domain" description="Phosphatidate phosphatase APP1 catalytic" evidence="2">
    <location>
        <begin position="165"/>
        <end position="316"/>
    </location>
</feature>
<dbReference type="Proteomes" id="UP001448614">
    <property type="component" value="Unassembled WGS sequence"/>
</dbReference>
<organism evidence="3 4">
    <name type="scientific">Paenarthrobacter nicotinovorans</name>
    <name type="common">Arthrobacter nicotinovorans</name>
    <dbReference type="NCBI Taxonomy" id="29320"/>
    <lineage>
        <taxon>Bacteria</taxon>
        <taxon>Bacillati</taxon>
        <taxon>Actinomycetota</taxon>
        <taxon>Actinomycetes</taxon>
        <taxon>Micrococcales</taxon>
        <taxon>Micrococcaceae</taxon>
        <taxon>Paenarthrobacter</taxon>
    </lineage>
</organism>
<evidence type="ECO:0000313" key="3">
    <source>
        <dbReference type="EMBL" id="MEO3940378.1"/>
    </source>
</evidence>
<dbReference type="InterPro" id="IPR052935">
    <property type="entry name" value="Mg2+_PAP"/>
</dbReference>
<evidence type="ECO:0000259" key="2">
    <source>
        <dbReference type="Pfam" id="PF09949"/>
    </source>
</evidence>
<feature type="region of interest" description="Disordered" evidence="1">
    <location>
        <begin position="1"/>
        <end position="27"/>
    </location>
</feature>
<sequence>MASRPLKPRPTSDAVDNGGTRQPGKTRRHLALRLDDAWLGFQTQLAIRRGRVETVIPYTGYGSTKWVRVLARVVRSDPRDAAGHAKPLQESMRGWRNFTSAPVAHADVNVTVAGTVFTVRADRGGVVDARIPVALDAGWHTITLQSGESETVEAPVEIVADDADFGVVSDIDDTVMVTALPRPFLAAWNTFVLNEHARTPTPGMAVLYERIARTAPSAPVLYLSTGAWNVAPTLSRFLSRNLYPAGPKLLTDWGPTPDRWFRSGQEHKRNSLERLAEEFPTMKWLLVGDDGQHDEAIYSEFAQRHPENVRAIAIRQLSAGEAVLAGGRSKSGGQPTPGVPWIYAPDGAGMSAQLEELGIIRNEVRSADDPEEGEVAP</sequence>
<name>A0ABV0GPG8_PAENI</name>
<accession>A0ABV0GPG8</accession>
<evidence type="ECO:0000313" key="4">
    <source>
        <dbReference type="Proteomes" id="UP001448614"/>
    </source>
</evidence>
<dbReference type="PANTHER" id="PTHR28208:SF3">
    <property type="entry name" value="PHOSPHATIDATE PHOSPHATASE APP1"/>
    <property type="match status" value="1"/>
</dbReference>
<dbReference type="EMBL" id="JBBMFV010000004">
    <property type="protein sequence ID" value="MEO3940378.1"/>
    <property type="molecule type" value="Genomic_DNA"/>
</dbReference>
<comment type="caution">
    <text evidence="3">The sequence shown here is derived from an EMBL/GenBank/DDBJ whole genome shotgun (WGS) entry which is preliminary data.</text>
</comment>
<dbReference type="InterPro" id="IPR019236">
    <property type="entry name" value="APP1_cat"/>
</dbReference>